<dbReference type="AlphaFoldDB" id="A0A0E9Q9X0"/>
<accession>A0A0E9Q9X0</accession>
<sequence>MSGDAVQIPDDRAFINFKNECNSEEGWNSNCNKSGITIWIQILRRGESIA</sequence>
<dbReference type="EMBL" id="GBXM01095684">
    <property type="protein sequence ID" value="JAH12893.1"/>
    <property type="molecule type" value="Transcribed_RNA"/>
</dbReference>
<name>A0A0E9Q9X0_ANGAN</name>
<reference evidence="1" key="1">
    <citation type="submission" date="2014-11" db="EMBL/GenBank/DDBJ databases">
        <authorList>
            <person name="Amaro Gonzalez C."/>
        </authorList>
    </citation>
    <scope>NUCLEOTIDE SEQUENCE</scope>
</reference>
<reference evidence="1" key="2">
    <citation type="journal article" date="2015" name="Fish Shellfish Immunol.">
        <title>Early steps in the European eel (Anguilla anguilla)-Vibrio vulnificus interaction in the gills: Role of the RtxA13 toxin.</title>
        <authorList>
            <person name="Callol A."/>
            <person name="Pajuelo D."/>
            <person name="Ebbesson L."/>
            <person name="Teles M."/>
            <person name="MacKenzie S."/>
            <person name="Amaro C."/>
        </authorList>
    </citation>
    <scope>NUCLEOTIDE SEQUENCE</scope>
</reference>
<evidence type="ECO:0000313" key="1">
    <source>
        <dbReference type="EMBL" id="JAH12893.1"/>
    </source>
</evidence>
<organism evidence="1">
    <name type="scientific">Anguilla anguilla</name>
    <name type="common">European freshwater eel</name>
    <name type="synonym">Muraena anguilla</name>
    <dbReference type="NCBI Taxonomy" id="7936"/>
    <lineage>
        <taxon>Eukaryota</taxon>
        <taxon>Metazoa</taxon>
        <taxon>Chordata</taxon>
        <taxon>Craniata</taxon>
        <taxon>Vertebrata</taxon>
        <taxon>Euteleostomi</taxon>
        <taxon>Actinopterygii</taxon>
        <taxon>Neopterygii</taxon>
        <taxon>Teleostei</taxon>
        <taxon>Anguilliformes</taxon>
        <taxon>Anguillidae</taxon>
        <taxon>Anguilla</taxon>
    </lineage>
</organism>
<proteinExistence type="predicted"/>
<protein>
    <recommendedName>
        <fullName evidence="2">START domain-containing protein</fullName>
    </recommendedName>
</protein>
<evidence type="ECO:0008006" key="2">
    <source>
        <dbReference type="Google" id="ProtNLM"/>
    </source>
</evidence>